<name>X0UNV6_9ZZZZ</name>
<proteinExistence type="predicted"/>
<feature type="non-terminal residue" evidence="1">
    <location>
        <position position="91"/>
    </location>
</feature>
<reference evidence="1" key="1">
    <citation type="journal article" date="2014" name="Front. Microbiol.">
        <title>High frequency of phylogenetically diverse reductive dehalogenase-homologous genes in deep subseafloor sedimentary metagenomes.</title>
        <authorList>
            <person name="Kawai M."/>
            <person name="Futagami T."/>
            <person name="Toyoda A."/>
            <person name="Takaki Y."/>
            <person name="Nishi S."/>
            <person name="Hori S."/>
            <person name="Arai W."/>
            <person name="Tsubouchi T."/>
            <person name="Morono Y."/>
            <person name="Uchiyama I."/>
            <person name="Ito T."/>
            <person name="Fujiyama A."/>
            <person name="Inagaki F."/>
            <person name="Takami H."/>
        </authorList>
    </citation>
    <scope>NUCLEOTIDE SEQUENCE</scope>
    <source>
        <strain evidence="1">Expedition CK06-06</strain>
    </source>
</reference>
<accession>X0UNV6</accession>
<gene>
    <name evidence="1" type="ORF">S01H1_32980</name>
</gene>
<sequence>MKLKRLSVLFCLCFLFVFILNGQANIFSGLNGNHFLDGQINLKNAKKFRVEFSAHPTWIVGYGEKNHSVWYILLQDSSIHQVIIGENGIEE</sequence>
<dbReference type="EMBL" id="BARS01020454">
    <property type="protein sequence ID" value="GAG07474.1"/>
    <property type="molecule type" value="Genomic_DNA"/>
</dbReference>
<dbReference type="AlphaFoldDB" id="X0UNV6"/>
<comment type="caution">
    <text evidence="1">The sequence shown here is derived from an EMBL/GenBank/DDBJ whole genome shotgun (WGS) entry which is preliminary data.</text>
</comment>
<organism evidence="1">
    <name type="scientific">marine sediment metagenome</name>
    <dbReference type="NCBI Taxonomy" id="412755"/>
    <lineage>
        <taxon>unclassified sequences</taxon>
        <taxon>metagenomes</taxon>
        <taxon>ecological metagenomes</taxon>
    </lineage>
</organism>
<protein>
    <submittedName>
        <fullName evidence="1">Uncharacterized protein</fullName>
    </submittedName>
</protein>
<evidence type="ECO:0000313" key="1">
    <source>
        <dbReference type="EMBL" id="GAG07474.1"/>
    </source>
</evidence>